<dbReference type="AlphaFoldDB" id="A0A7H4MIM2"/>
<dbReference type="EMBL" id="UGKR01000003">
    <property type="protein sequence ID" value="STS90172.1"/>
    <property type="molecule type" value="Genomic_DNA"/>
</dbReference>
<gene>
    <name evidence="5" type="ORF">NCTC9177_04064</name>
</gene>
<evidence type="ECO:0000313" key="5">
    <source>
        <dbReference type="EMBL" id="STS90172.1"/>
    </source>
</evidence>
<dbReference type="GO" id="GO:0030246">
    <property type="term" value="F:carbohydrate binding"/>
    <property type="evidence" value="ECO:0007669"/>
    <property type="project" value="InterPro"/>
</dbReference>
<evidence type="ECO:0000313" key="6">
    <source>
        <dbReference type="Proteomes" id="UP000254545"/>
    </source>
</evidence>
<organism evidence="5 6">
    <name type="scientific">Klebsiella variicola</name>
    <dbReference type="NCBI Taxonomy" id="244366"/>
    <lineage>
        <taxon>Bacteria</taxon>
        <taxon>Pseudomonadati</taxon>
        <taxon>Pseudomonadota</taxon>
        <taxon>Gammaproteobacteria</taxon>
        <taxon>Enterobacterales</taxon>
        <taxon>Enterobacteriaceae</taxon>
        <taxon>Klebsiella/Raoultella group</taxon>
        <taxon>Klebsiella</taxon>
        <taxon>Klebsiella pneumoniae complex</taxon>
    </lineage>
</organism>
<keyword evidence="2" id="KW-0808">Transferase</keyword>
<keyword evidence="1" id="KW-0328">Glycosyltransferase</keyword>
<dbReference type="Pfam" id="PF17167">
    <property type="entry name" value="Glyco_hydro_94"/>
    <property type="match status" value="1"/>
</dbReference>
<dbReference type="SUPFAM" id="SSF48208">
    <property type="entry name" value="Six-hairpin glycosidases"/>
    <property type="match status" value="1"/>
</dbReference>
<dbReference type="InterPro" id="IPR010383">
    <property type="entry name" value="Glyco_hydrolase_94_b-supersand"/>
</dbReference>
<name>A0A7H4MIM2_KLEVA</name>
<dbReference type="InterPro" id="IPR037018">
    <property type="entry name" value="GH65_N"/>
</dbReference>
<evidence type="ECO:0000259" key="4">
    <source>
        <dbReference type="Pfam" id="PF17167"/>
    </source>
</evidence>
<dbReference type="Gene3D" id="1.50.10.10">
    <property type="match status" value="1"/>
</dbReference>
<evidence type="ECO:0000256" key="1">
    <source>
        <dbReference type="ARBA" id="ARBA00022676"/>
    </source>
</evidence>
<accession>A0A7H4MIM2</accession>
<dbReference type="InterPro" id="IPR011013">
    <property type="entry name" value="Gal_mutarotase_sf_dom"/>
</dbReference>
<dbReference type="Gene3D" id="2.70.98.40">
    <property type="entry name" value="Glycoside hydrolase, family 65, N-terminal domain"/>
    <property type="match status" value="1"/>
</dbReference>
<dbReference type="InterPro" id="IPR008928">
    <property type="entry name" value="6-hairpin_glycosidase_sf"/>
</dbReference>
<proteinExistence type="predicted"/>
<dbReference type="Proteomes" id="UP000254545">
    <property type="component" value="Unassembled WGS sequence"/>
</dbReference>
<dbReference type="CDD" id="cd11756">
    <property type="entry name" value="GH94N_ChvB_NdvB_1_like"/>
    <property type="match status" value="1"/>
</dbReference>
<dbReference type="GO" id="GO:0016757">
    <property type="term" value="F:glycosyltransferase activity"/>
    <property type="evidence" value="ECO:0007669"/>
    <property type="project" value="UniProtKB-KW"/>
</dbReference>
<dbReference type="InterPro" id="IPR012341">
    <property type="entry name" value="6hp_glycosidase-like_sf"/>
</dbReference>
<dbReference type="SUPFAM" id="SSF74650">
    <property type="entry name" value="Galactose mutarotase-like"/>
    <property type="match status" value="1"/>
</dbReference>
<sequence length="418" mass="46570">MRERNQHTDWSPDTSQLCHFNGYGGFSLDGREYQIVLRENAITPAPWSNILANSRFGSVISEAGQAYTWYENAHEYRLTPWENDPVSDRSGEAFYLRDEESGECWSPTALPVRGHGDYLTRHGFGYSVFAHRESGIDSELTVLVAEEDPVKLVLLTLSNSSGRTRQLSVTGYVEWTLGETRTRSAPHIVTHVARTPGGCGVLANNFYGDNGGGRTAFFAVSGNDCSLTGDRREFIGRNGSLHVPSAMKLQKLSGKTGAGLDPCGAVQSAVTLIDGDQRTFIFILGAEENDVCAQEMLARYMNEDTVRQELNRIHNHWHNVLDKIVVNTPDTSVNLLVNGWLLYQTVACRLMARSGYYQSGGAFGFRDQLQDTLALSHAAPDRMREQIILCASRQFIEGDVQHWLAPAPRQRCAYPLFR</sequence>
<feature type="domain" description="Glycosyl hydrolase 94 supersandwich" evidence="3">
    <location>
        <begin position="31"/>
        <end position="302"/>
    </location>
</feature>
<dbReference type="InterPro" id="IPR037824">
    <property type="entry name" value="GH94N_2_NdvB"/>
</dbReference>
<dbReference type="InterPro" id="IPR052047">
    <property type="entry name" value="GH94_Enzymes"/>
</dbReference>
<dbReference type="PANTHER" id="PTHR37469">
    <property type="entry name" value="CELLOBIONIC ACID PHOSPHORYLASE-RELATED"/>
    <property type="match status" value="1"/>
</dbReference>
<evidence type="ECO:0000256" key="2">
    <source>
        <dbReference type="ARBA" id="ARBA00022679"/>
    </source>
</evidence>
<reference evidence="5 6" key="1">
    <citation type="submission" date="2018-06" db="EMBL/GenBank/DDBJ databases">
        <authorList>
            <consortium name="Pathogen Informatics"/>
            <person name="Doyle S."/>
        </authorList>
    </citation>
    <scope>NUCLEOTIDE SEQUENCE [LARGE SCALE GENOMIC DNA]</scope>
    <source>
        <strain evidence="5 6">NCTC9177</strain>
    </source>
</reference>
<comment type="caution">
    <text evidence="5">The sequence shown here is derived from an EMBL/GenBank/DDBJ whole genome shotgun (WGS) entry which is preliminary data.</text>
</comment>
<dbReference type="SMART" id="SM01068">
    <property type="entry name" value="CBM_X"/>
    <property type="match status" value="1"/>
</dbReference>
<evidence type="ECO:0000259" key="3">
    <source>
        <dbReference type="Pfam" id="PF06165"/>
    </source>
</evidence>
<dbReference type="GO" id="GO:0005975">
    <property type="term" value="P:carbohydrate metabolic process"/>
    <property type="evidence" value="ECO:0007669"/>
    <property type="project" value="InterPro"/>
</dbReference>
<feature type="domain" description="Glycosyl hydrolase 94 catalytic" evidence="4">
    <location>
        <begin position="316"/>
        <end position="407"/>
    </location>
</feature>
<dbReference type="Pfam" id="PF06165">
    <property type="entry name" value="GH94_b-supersand"/>
    <property type="match status" value="1"/>
</dbReference>
<dbReference type="InterPro" id="IPR033432">
    <property type="entry name" value="GH94_catalytic"/>
</dbReference>
<protein>
    <submittedName>
        <fullName evidence="5">Cyclic beta 1-2 glucan synthase</fullName>
    </submittedName>
</protein>
<dbReference type="PANTHER" id="PTHR37469:SF2">
    <property type="entry name" value="CELLOBIONIC ACID PHOSPHORYLASE"/>
    <property type="match status" value="1"/>
</dbReference>